<dbReference type="InterPro" id="IPR016024">
    <property type="entry name" value="ARM-type_fold"/>
</dbReference>
<sequence length="524" mass="56275">MHVQETTQAPDQQNNLLLTLVENLVQCALDHDARVQVAAMSALGVVVEHFQQILVPFLQPIYQHLMQCLAMYTGRSLLILYDVMGVLADVLGPVTATPQLLDIYLPPLLTKWETMLTLASTHNTELDRSCLPLLESLAFVASASGSHLQSHALRLFNLCMATTECCTLHVALLQSEPNSRHRAREEDSDATVCALDVLDGVVEALGSSFPSLLEASAAHGPAFPSLLRASCIHDAPSVRMSAFALLGDLARRAPQTLGAEALGEMLARTVENVGGELHVGVCNNAVWALGEVAVRCGRDATLLQPHAPQILQRLVPLLRPPATGISPPGLAENVAAALGRLAGVDHRLVGPVLEEPRLFIAWCDGLARVADPQERRDAFVGLVAAIRAQPGVLVGTVTGSCGEEVKAGRVAVAMALVFAVASWHVPLSTMLEEEGEATVTGGQPQHLEEGNGGARGLTSELLYGPSYRFVAFPEEMASTLGKELQGLLVDLREALMGGGDWDRVQKQCPVNVRKLFREHYQLMM</sequence>
<accession>A0A7S1BAL8</accession>
<evidence type="ECO:0000256" key="5">
    <source>
        <dbReference type="ARBA" id="ARBA00022927"/>
    </source>
</evidence>
<keyword evidence="4" id="KW-0677">Repeat</keyword>
<organism evidence="6">
    <name type="scientific">Corethron hystrix</name>
    <dbReference type="NCBI Taxonomy" id="216773"/>
    <lineage>
        <taxon>Eukaryota</taxon>
        <taxon>Sar</taxon>
        <taxon>Stramenopiles</taxon>
        <taxon>Ochrophyta</taxon>
        <taxon>Bacillariophyta</taxon>
        <taxon>Coscinodiscophyceae</taxon>
        <taxon>Corethrophycidae</taxon>
        <taxon>Corethrales</taxon>
        <taxon>Corethraceae</taxon>
        <taxon>Corethron</taxon>
    </lineage>
</organism>
<reference evidence="6" key="1">
    <citation type="submission" date="2021-01" db="EMBL/GenBank/DDBJ databases">
        <authorList>
            <person name="Corre E."/>
            <person name="Pelletier E."/>
            <person name="Niang G."/>
            <person name="Scheremetjew M."/>
            <person name="Finn R."/>
            <person name="Kale V."/>
            <person name="Holt S."/>
            <person name="Cochrane G."/>
            <person name="Meng A."/>
            <person name="Brown T."/>
            <person name="Cohen L."/>
        </authorList>
    </citation>
    <scope>NUCLEOTIDE SEQUENCE</scope>
    <source>
        <strain evidence="6">308</strain>
    </source>
</reference>
<proteinExistence type="predicted"/>
<evidence type="ECO:0000313" key="6">
    <source>
        <dbReference type="EMBL" id="CAD8880410.1"/>
    </source>
</evidence>
<dbReference type="AlphaFoldDB" id="A0A7S1BAL8"/>
<dbReference type="InterPro" id="IPR040122">
    <property type="entry name" value="Importin_beta"/>
</dbReference>
<evidence type="ECO:0000256" key="3">
    <source>
        <dbReference type="ARBA" id="ARBA00022490"/>
    </source>
</evidence>
<evidence type="ECO:0000256" key="2">
    <source>
        <dbReference type="ARBA" id="ARBA00022448"/>
    </source>
</evidence>
<name>A0A7S1BAL8_9STRA</name>
<comment type="subcellular location">
    <subcellularLocation>
        <location evidence="1">Cytoplasm</location>
    </subcellularLocation>
</comment>
<keyword evidence="2" id="KW-0813">Transport</keyword>
<evidence type="ECO:0000256" key="4">
    <source>
        <dbReference type="ARBA" id="ARBA00022737"/>
    </source>
</evidence>
<dbReference type="Gene3D" id="1.25.10.10">
    <property type="entry name" value="Leucine-rich Repeat Variant"/>
    <property type="match status" value="1"/>
</dbReference>
<keyword evidence="5" id="KW-0653">Protein transport</keyword>
<gene>
    <name evidence="6" type="ORF">CHYS00102_LOCUS7596</name>
</gene>
<dbReference type="GO" id="GO:0005737">
    <property type="term" value="C:cytoplasm"/>
    <property type="evidence" value="ECO:0007669"/>
    <property type="project" value="UniProtKB-SubCell"/>
</dbReference>
<dbReference type="EMBL" id="HBFR01010473">
    <property type="protein sequence ID" value="CAD8880410.1"/>
    <property type="molecule type" value="Transcribed_RNA"/>
</dbReference>
<dbReference type="SUPFAM" id="SSF48371">
    <property type="entry name" value="ARM repeat"/>
    <property type="match status" value="1"/>
</dbReference>
<dbReference type="InterPro" id="IPR011989">
    <property type="entry name" value="ARM-like"/>
</dbReference>
<protein>
    <recommendedName>
        <fullName evidence="7">Transportin-3</fullName>
    </recommendedName>
</protein>
<dbReference type="GO" id="GO:0006606">
    <property type="term" value="P:protein import into nucleus"/>
    <property type="evidence" value="ECO:0007669"/>
    <property type="project" value="InterPro"/>
</dbReference>
<dbReference type="PANTHER" id="PTHR10527">
    <property type="entry name" value="IMPORTIN BETA"/>
    <property type="match status" value="1"/>
</dbReference>
<evidence type="ECO:0000256" key="1">
    <source>
        <dbReference type="ARBA" id="ARBA00004496"/>
    </source>
</evidence>
<evidence type="ECO:0008006" key="7">
    <source>
        <dbReference type="Google" id="ProtNLM"/>
    </source>
</evidence>
<keyword evidence="3" id="KW-0963">Cytoplasm</keyword>